<evidence type="ECO:0000256" key="1">
    <source>
        <dbReference type="PROSITE-ProRule" id="PRU00339"/>
    </source>
</evidence>
<proteinExistence type="predicted"/>
<dbReference type="PROSITE" id="PS50005">
    <property type="entry name" value="TPR"/>
    <property type="match status" value="1"/>
</dbReference>
<reference evidence="2" key="1">
    <citation type="submission" date="2022-03" db="EMBL/GenBank/DDBJ databases">
        <title>Identification of a novel bacterium isolated from mangrove sediments.</title>
        <authorList>
            <person name="Pan X."/>
        </authorList>
    </citation>
    <scope>NUCLEOTIDE SEQUENCE</scope>
    <source>
        <strain evidence="2">B2637</strain>
    </source>
</reference>
<dbReference type="EMBL" id="JALHAT010000003">
    <property type="protein sequence ID" value="MCJ1959734.1"/>
    <property type="molecule type" value="Genomic_DNA"/>
</dbReference>
<evidence type="ECO:0000313" key="2">
    <source>
        <dbReference type="EMBL" id="MCJ1959734.1"/>
    </source>
</evidence>
<name>A0ABT0A965_9SPHN</name>
<dbReference type="SMART" id="SM00028">
    <property type="entry name" value="TPR"/>
    <property type="match status" value="6"/>
</dbReference>
<dbReference type="InterPro" id="IPR019734">
    <property type="entry name" value="TPR_rpt"/>
</dbReference>
<organism evidence="2 3">
    <name type="scientific">Novosphingobium mangrovi</name>
    <name type="common">ex Hu et al. 2023</name>
    <dbReference type="NCBI Taxonomy" id="2930094"/>
    <lineage>
        <taxon>Bacteria</taxon>
        <taxon>Pseudomonadati</taxon>
        <taxon>Pseudomonadota</taxon>
        <taxon>Alphaproteobacteria</taxon>
        <taxon>Sphingomonadales</taxon>
        <taxon>Sphingomonadaceae</taxon>
        <taxon>Novosphingobium</taxon>
    </lineage>
</organism>
<sequence>MTVGRWTWGRAALVSALLVLCPLPGSGEGRGQEPVAASALIDEARAALARADGIAAEMKLRAALGNGASRGEVAAWMGEAYLAQGQLAKARSWLEEGGFAPGSAARGWRALARLEQLSGHFEAGQAAFAKARALTPDDPELWVEMGRLDYVRGAHMDAIAAADHALELGPHNARALQFKGQLVRDRYGLAGALPWFEKGIMAAPADVSLLLDYAATLGDLGRAGQAVTVTRRVLELMPGNPQAYYLQAVIAARAGNFELARSLLAHTEGQLDTVAGVQQLRGVAELALGNPQTAIEAFEAVLRQRPDSRRTKDLLARAIYEAGQFRFATMRFGTEIARDEASPYLLTQVARAYEVLGNRQKAGELLDRAARPAQAQLRVVGRAGRIGRLLAEGQGRAAEQAAEAMRRERPGFFDSQALAGDVQLALGHPAAAQERYALATRVRMPPSLFRRRVEAFLLAGDPKGAQGLVQGYLDQNPESRVALRAAAGLAMASGDYLRARAILIWLRENGGARDVRLLCDLALVETGLGNPQEAREAAQAAYRLQRSSPDAAQALGFALAASDEAPGTARALLAKARSMVGETPLIAEGEALLDEAPNAG</sequence>
<dbReference type="PANTHER" id="PTHR44917">
    <property type="entry name" value="PROTEIN HIGH CHLOROPHYLL FLUORESCENT 107"/>
    <property type="match status" value="1"/>
</dbReference>
<dbReference type="Proteomes" id="UP001162802">
    <property type="component" value="Unassembled WGS sequence"/>
</dbReference>
<dbReference type="Pfam" id="PF13432">
    <property type="entry name" value="TPR_16"/>
    <property type="match status" value="3"/>
</dbReference>
<dbReference type="PANTHER" id="PTHR44917:SF1">
    <property type="entry name" value="PROTEIN HIGH CHLOROPHYLL FLUORESCENT 107"/>
    <property type="match status" value="1"/>
</dbReference>
<accession>A0ABT0A965</accession>
<feature type="repeat" description="TPR" evidence="1">
    <location>
        <begin position="139"/>
        <end position="172"/>
    </location>
</feature>
<dbReference type="InterPro" id="IPR044624">
    <property type="entry name" value="Mbb1-like"/>
</dbReference>
<keyword evidence="1" id="KW-0802">TPR repeat</keyword>
<gene>
    <name evidence="2" type="ORF">MTR65_03440</name>
</gene>
<protein>
    <submittedName>
        <fullName evidence="2">Tetratricopeptide repeat protein</fullName>
    </submittedName>
</protein>
<evidence type="ECO:0000313" key="3">
    <source>
        <dbReference type="Proteomes" id="UP001162802"/>
    </source>
</evidence>
<comment type="caution">
    <text evidence="2">The sequence shown here is derived from an EMBL/GenBank/DDBJ whole genome shotgun (WGS) entry which is preliminary data.</text>
</comment>
<dbReference type="Pfam" id="PF13428">
    <property type="entry name" value="TPR_14"/>
    <property type="match status" value="1"/>
</dbReference>
<dbReference type="SUPFAM" id="SSF48452">
    <property type="entry name" value="TPR-like"/>
    <property type="match status" value="3"/>
</dbReference>
<dbReference type="Gene3D" id="1.25.40.10">
    <property type="entry name" value="Tetratricopeptide repeat domain"/>
    <property type="match status" value="3"/>
</dbReference>
<dbReference type="RefSeq" id="WP_243797075.1">
    <property type="nucleotide sequence ID" value="NZ_JALHAT010000003.1"/>
</dbReference>
<dbReference type="InterPro" id="IPR011990">
    <property type="entry name" value="TPR-like_helical_dom_sf"/>
</dbReference>
<keyword evidence="3" id="KW-1185">Reference proteome</keyword>